<name>A0A4R3MJ96_9FIRM</name>
<dbReference type="GO" id="GO:0047355">
    <property type="term" value="F:CDP-glycerol glycerophosphotransferase activity"/>
    <property type="evidence" value="ECO:0007669"/>
    <property type="project" value="InterPro"/>
</dbReference>
<dbReference type="RefSeq" id="WP_132252945.1">
    <property type="nucleotide sequence ID" value="NZ_SMAL01000007.1"/>
</dbReference>
<dbReference type="AlphaFoldDB" id="A0A4R3MJ96"/>
<dbReference type="InterPro" id="IPR043149">
    <property type="entry name" value="TagF_N"/>
</dbReference>
<dbReference type="Gene3D" id="3.40.50.12580">
    <property type="match status" value="1"/>
</dbReference>
<evidence type="ECO:0000256" key="3">
    <source>
        <dbReference type="ARBA" id="ARBA00022475"/>
    </source>
</evidence>
<reference evidence="7 8" key="1">
    <citation type="submission" date="2019-03" db="EMBL/GenBank/DDBJ databases">
        <title>Genomic Encyclopedia of Type Strains, Phase IV (KMG-IV): sequencing the most valuable type-strain genomes for metagenomic binning, comparative biology and taxonomic classification.</title>
        <authorList>
            <person name="Goeker M."/>
        </authorList>
    </citation>
    <scope>NUCLEOTIDE SEQUENCE [LARGE SCALE GENOMIC DNA]</scope>
    <source>
        <strain evidence="7 8">DSM 24629</strain>
    </source>
</reference>
<comment type="subcellular location">
    <subcellularLocation>
        <location evidence="1">Cell membrane</location>
        <topology evidence="1">Peripheral membrane protein</topology>
    </subcellularLocation>
</comment>
<keyword evidence="8" id="KW-1185">Reference proteome</keyword>
<proteinExistence type="inferred from homology"/>
<dbReference type="InterPro" id="IPR043148">
    <property type="entry name" value="TagF_C"/>
</dbReference>
<sequence length="472" mass="56556">MKRIIVFGTGSSAEKLLSSLDYSQVQISFFVDNNEKNQYMKFRGYDIFHPKEIIKAKYDYIIIASQYSVEIMQQLLNYNISFNKIIPSDSYTHNNDIKSMQDEIYKGITIHDEVNNNKLKIALINYNYSNYNGYSLFRKLPKYIQNKYEIDLIEIQDKEKLMEYDVICSSHYDGIYDRKHINLELWHGFPLKQMGNMHYETNQESLNYYRNRSDNTNLIFSYSQLYSTFFNACFSNSGDKYRITGMPRNDLLFEKGSLVKLEKICQRTLMDTNIVFFLPTWKKGKNKKIESNREWSKLFGFSNENEENIVKMLERNNLFLLVKLHPYEYDVYKDMDIFKHDRVFLLSEEHLIQNRIHLYELLNCGKMLITDYSSIYFDTLLVDMPIIFTPFDINEYSKKRGFLIEPYDFFTPGPKVEKLEELEEEIARYISGKDQYKDKRERIKNIVFKYTDNKASLRVWKEIDKYLSKNRT</sequence>
<dbReference type="Gene3D" id="3.40.50.720">
    <property type="entry name" value="NAD(P)-binding Rossmann-like Domain"/>
    <property type="match status" value="1"/>
</dbReference>
<keyword evidence="6" id="KW-0472">Membrane</keyword>
<evidence type="ECO:0000256" key="6">
    <source>
        <dbReference type="ARBA" id="ARBA00023136"/>
    </source>
</evidence>
<dbReference type="GO" id="GO:0005886">
    <property type="term" value="C:plasma membrane"/>
    <property type="evidence" value="ECO:0007669"/>
    <property type="project" value="UniProtKB-SubCell"/>
</dbReference>
<evidence type="ECO:0000256" key="4">
    <source>
        <dbReference type="ARBA" id="ARBA00022679"/>
    </source>
</evidence>
<dbReference type="SUPFAM" id="SSF53756">
    <property type="entry name" value="UDP-Glycosyltransferase/glycogen phosphorylase"/>
    <property type="match status" value="1"/>
</dbReference>
<dbReference type="Gene3D" id="3.40.50.11820">
    <property type="match status" value="1"/>
</dbReference>
<dbReference type="InterPro" id="IPR007554">
    <property type="entry name" value="Glycerophosphate_synth"/>
</dbReference>
<comment type="similarity">
    <text evidence="2">Belongs to the CDP-glycerol glycerophosphotransferase family.</text>
</comment>
<keyword evidence="3" id="KW-1003">Cell membrane</keyword>
<dbReference type="Proteomes" id="UP000294902">
    <property type="component" value="Unassembled WGS sequence"/>
</dbReference>
<gene>
    <name evidence="7" type="ORF">EDC18_10798</name>
</gene>
<comment type="caution">
    <text evidence="7">The sequence shown here is derived from an EMBL/GenBank/DDBJ whole genome shotgun (WGS) entry which is preliminary data.</text>
</comment>
<dbReference type="EMBL" id="SMAL01000007">
    <property type="protein sequence ID" value="TCT14029.1"/>
    <property type="molecule type" value="Genomic_DNA"/>
</dbReference>
<dbReference type="InterPro" id="IPR051612">
    <property type="entry name" value="Teichoic_Acid_Biosynth"/>
</dbReference>
<evidence type="ECO:0000313" key="8">
    <source>
        <dbReference type="Proteomes" id="UP000294902"/>
    </source>
</evidence>
<accession>A0A4R3MJ96</accession>
<dbReference type="Pfam" id="PF04464">
    <property type="entry name" value="Glyphos_transf"/>
    <property type="match status" value="1"/>
</dbReference>
<evidence type="ECO:0000256" key="2">
    <source>
        <dbReference type="ARBA" id="ARBA00010488"/>
    </source>
</evidence>
<keyword evidence="4 7" id="KW-0808">Transferase</keyword>
<evidence type="ECO:0000256" key="1">
    <source>
        <dbReference type="ARBA" id="ARBA00004202"/>
    </source>
</evidence>
<dbReference type="OrthoDB" id="9807097at2"/>
<evidence type="ECO:0000313" key="7">
    <source>
        <dbReference type="EMBL" id="TCT14029.1"/>
    </source>
</evidence>
<dbReference type="PANTHER" id="PTHR37316">
    <property type="entry name" value="TEICHOIC ACID GLYCEROL-PHOSPHATE PRIMASE"/>
    <property type="match status" value="1"/>
</dbReference>
<protein>
    <submittedName>
        <fullName evidence="7">CDP-glycerol glycerophosphotransferase (TagB/SpsB family)</fullName>
    </submittedName>
</protein>
<evidence type="ECO:0000256" key="5">
    <source>
        <dbReference type="ARBA" id="ARBA00022944"/>
    </source>
</evidence>
<keyword evidence="5" id="KW-0777">Teichoic acid biosynthesis</keyword>
<organism evidence="7 8">
    <name type="scientific">Natranaerovirga pectinivora</name>
    <dbReference type="NCBI Taxonomy" id="682400"/>
    <lineage>
        <taxon>Bacteria</taxon>
        <taxon>Bacillati</taxon>
        <taxon>Bacillota</taxon>
        <taxon>Clostridia</taxon>
        <taxon>Lachnospirales</taxon>
        <taxon>Natranaerovirgaceae</taxon>
        <taxon>Natranaerovirga</taxon>
    </lineage>
</organism>
<dbReference type="PANTHER" id="PTHR37316:SF3">
    <property type="entry name" value="TEICHOIC ACID GLYCEROL-PHOSPHATE TRANSFERASE"/>
    <property type="match status" value="1"/>
</dbReference>
<dbReference type="GO" id="GO:0019350">
    <property type="term" value="P:teichoic acid biosynthetic process"/>
    <property type="evidence" value="ECO:0007669"/>
    <property type="project" value="UniProtKB-KW"/>
</dbReference>